<gene>
    <name evidence="2" type="ORF">STSP2_00922</name>
</gene>
<organism evidence="2 3">
    <name type="scientific">Anaerohalosphaera lusitana</name>
    <dbReference type="NCBI Taxonomy" id="1936003"/>
    <lineage>
        <taxon>Bacteria</taxon>
        <taxon>Pseudomonadati</taxon>
        <taxon>Planctomycetota</taxon>
        <taxon>Phycisphaerae</taxon>
        <taxon>Sedimentisphaerales</taxon>
        <taxon>Anaerohalosphaeraceae</taxon>
        <taxon>Anaerohalosphaera</taxon>
    </lineage>
</organism>
<feature type="transmembrane region" description="Helical" evidence="1">
    <location>
        <begin position="33"/>
        <end position="52"/>
    </location>
</feature>
<dbReference type="RefSeq" id="WP_146660232.1">
    <property type="nucleotide sequence ID" value="NZ_CP019791.1"/>
</dbReference>
<dbReference type="AlphaFoldDB" id="A0A1U9NIL9"/>
<protein>
    <submittedName>
        <fullName evidence="2">Uncharacterized protein</fullName>
    </submittedName>
</protein>
<keyword evidence="1" id="KW-0472">Membrane</keyword>
<dbReference type="STRING" id="1936003.STSP2_00922"/>
<accession>A0A1U9NIL9</accession>
<sequence length="115" mass="12581">MPKTFSLIIGAFVGFIFSIAGFLSHYIGVGGTFTESLFSFLAAPVLGLFALMDYLDLNMGCVGIILYFAYFMMLGGVLVIFGNWALMTATEKLADHIKQQGQDEETNESESQSEL</sequence>
<keyword evidence="1" id="KW-0812">Transmembrane</keyword>
<name>A0A1U9NIL9_9BACT</name>
<feature type="transmembrane region" description="Helical" evidence="1">
    <location>
        <begin position="7"/>
        <end position="27"/>
    </location>
</feature>
<reference evidence="3" key="1">
    <citation type="submission" date="2017-02" db="EMBL/GenBank/DDBJ databases">
        <title>Comparative genomics and description of representatives of a novel lineage of planctomycetes thriving in anoxic sediments.</title>
        <authorList>
            <person name="Spring S."/>
            <person name="Bunk B."/>
            <person name="Sproer C."/>
        </authorList>
    </citation>
    <scope>NUCLEOTIDE SEQUENCE [LARGE SCALE GENOMIC DNA]</scope>
    <source>
        <strain evidence="3">ST-NAGAB-D1</strain>
    </source>
</reference>
<dbReference type="Proteomes" id="UP000189674">
    <property type="component" value="Chromosome"/>
</dbReference>
<dbReference type="EMBL" id="CP019791">
    <property type="protein sequence ID" value="AQT67773.1"/>
    <property type="molecule type" value="Genomic_DNA"/>
</dbReference>
<feature type="transmembrane region" description="Helical" evidence="1">
    <location>
        <begin position="64"/>
        <end position="86"/>
    </location>
</feature>
<evidence type="ECO:0000313" key="3">
    <source>
        <dbReference type="Proteomes" id="UP000189674"/>
    </source>
</evidence>
<dbReference type="KEGG" id="alus:STSP2_00922"/>
<keyword evidence="3" id="KW-1185">Reference proteome</keyword>
<evidence type="ECO:0000313" key="2">
    <source>
        <dbReference type="EMBL" id="AQT67773.1"/>
    </source>
</evidence>
<proteinExistence type="predicted"/>
<evidence type="ECO:0000256" key="1">
    <source>
        <dbReference type="SAM" id="Phobius"/>
    </source>
</evidence>
<keyword evidence="1" id="KW-1133">Transmembrane helix</keyword>